<reference evidence="19" key="1">
    <citation type="submission" date="2021-04" db="EMBL/GenBank/DDBJ databases">
        <authorList>
            <person name="Chebbi M.A.C M."/>
        </authorList>
    </citation>
    <scope>NUCLEOTIDE SEQUENCE</scope>
</reference>
<dbReference type="InterPro" id="IPR019787">
    <property type="entry name" value="Znf_PHD-finger"/>
</dbReference>
<dbReference type="AlphaFoldDB" id="A0A8J2HPS2"/>
<evidence type="ECO:0000313" key="19">
    <source>
        <dbReference type="EMBL" id="CAG5107186.1"/>
    </source>
</evidence>
<evidence type="ECO:0000256" key="11">
    <source>
        <dbReference type="ARBA" id="ARBA00023242"/>
    </source>
</evidence>
<dbReference type="Pfam" id="PF23460">
    <property type="entry name" value="ZMYND8_CC"/>
    <property type="match status" value="1"/>
</dbReference>
<evidence type="ECO:0000259" key="17">
    <source>
        <dbReference type="PROSITE" id="PS50812"/>
    </source>
</evidence>
<keyword evidence="8" id="KW-0805">Transcription regulation</keyword>
<dbReference type="PROSITE" id="PS50014">
    <property type="entry name" value="BROMODOMAIN_2"/>
    <property type="match status" value="1"/>
</dbReference>
<feature type="domain" description="PWWP" evidence="17">
    <location>
        <begin position="450"/>
        <end position="502"/>
    </location>
</feature>
<feature type="compositionally biased region" description="Polar residues" evidence="14">
    <location>
        <begin position="190"/>
        <end position="203"/>
    </location>
</feature>
<dbReference type="Pfam" id="PF00855">
    <property type="entry name" value="PWWP"/>
    <property type="match status" value="1"/>
</dbReference>
<dbReference type="Pfam" id="PF24324">
    <property type="entry name" value="MYND_ZMYND11_ZMYD8"/>
    <property type="match status" value="1"/>
</dbReference>
<feature type="compositionally biased region" description="Basic and acidic residues" evidence="14">
    <location>
        <begin position="98"/>
        <end position="171"/>
    </location>
</feature>
<evidence type="ECO:0000256" key="6">
    <source>
        <dbReference type="ARBA" id="ARBA00022833"/>
    </source>
</evidence>
<name>A0A8J2HPS2_COTCN</name>
<feature type="compositionally biased region" description="Polar residues" evidence="14">
    <location>
        <begin position="1042"/>
        <end position="1053"/>
    </location>
</feature>
<dbReference type="InterPro" id="IPR056987">
    <property type="entry name" value="ZMYND8_CC"/>
</dbReference>
<feature type="compositionally biased region" description="Basic residues" evidence="14">
    <location>
        <begin position="620"/>
        <end position="629"/>
    </location>
</feature>
<dbReference type="SMART" id="SM00293">
    <property type="entry name" value="PWWP"/>
    <property type="match status" value="1"/>
</dbReference>
<evidence type="ECO:0000256" key="2">
    <source>
        <dbReference type="ARBA" id="ARBA00004286"/>
    </source>
</evidence>
<organism evidence="19 20">
    <name type="scientific">Cotesia congregata</name>
    <name type="common">Parasitoid wasp</name>
    <name type="synonym">Apanteles congregatus</name>
    <dbReference type="NCBI Taxonomy" id="51543"/>
    <lineage>
        <taxon>Eukaryota</taxon>
        <taxon>Metazoa</taxon>
        <taxon>Ecdysozoa</taxon>
        <taxon>Arthropoda</taxon>
        <taxon>Hexapoda</taxon>
        <taxon>Insecta</taxon>
        <taxon>Pterygota</taxon>
        <taxon>Neoptera</taxon>
        <taxon>Endopterygota</taxon>
        <taxon>Hymenoptera</taxon>
        <taxon>Apocrita</taxon>
        <taxon>Ichneumonoidea</taxon>
        <taxon>Braconidae</taxon>
        <taxon>Microgastrinae</taxon>
        <taxon>Cotesia</taxon>
    </lineage>
</organism>
<dbReference type="InterPro" id="IPR057053">
    <property type="entry name" value="MYND_ZMYND11_ZMYD8"/>
</dbReference>
<evidence type="ECO:0000256" key="3">
    <source>
        <dbReference type="ARBA" id="ARBA00022454"/>
    </source>
</evidence>
<feature type="compositionally biased region" description="Polar residues" evidence="14">
    <location>
        <begin position="767"/>
        <end position="782"/>
    </location>
</feature>
<dbReference type="GO" id="GO:0005737">
    <property type="term" value="C:cytoplasm"/>
    <property type="evidence" value="ECO:0007669"/>
    <property type="project" value="TreeGrafter"/>
</dbReference>
<dbReference type="InterPro" id="IPR044075">
    <property type="entry name" value="PRKCBP1_PHD"/>
</dbReference>
<feature type="region of interest" description="Disordered" evidence="14">
    <location>
        <begin position="85"/>
        <end position="224"/>
    </location>
</feature>
<evidence type="ECO:0000256" key="9">
    <source>
        <dbReference type="ARBA" id="ARBA00023117"/>
    </source>
</evidence>
<evidence type="ECO:0000256" key="12">
    <source>
        <dbReference type="PROSITE-ProRule" id="PRU00035"/>
    </source>
</evidence>
<dbReference type="CDD" id="cd20160">
    <property type="entry name" value="PWWP_PRKCBP1"/>
    <property type="match status" value="1"/>
</dbReference>
<evidence type="ECO:0000256" key="13">
    <source>
        <dbReference type="PROSITE-ProRule" id="PRU00134"/>
    </source>
</evidence>
<dbReference type="PROSITE" id="PS50865">
    <property type="entry name" value="ZF_MYND_2"/>
    <property type="match status" value="1"/>
</dbReference>
<keyword evidence="7" id="KW-0156">Chromatin regulator</keyword>
<dbReference type="SMART" id="SM00297">
    <property type="entry name" value="BROMO"/>
    <property type="match status" value="1"/>
</dbReference>
<feature type="compositionally biased region" description="Polar residues" evidence="14">
    <location>
        <begin position="1061"/>
        <end position="1073"/>
    </location>
</feature>
<feature type="domain" description="Bromo" evidence="15">
    <location>
        <begin position="326"/>
        <end position="389"/>
    </location>
</feature>
<accession>A0A8J2HPS2</accession>
<dbReference type="Gene3D" id="1.20.920.10">
    <property type="entry name" value="Bromodomain-like"/>
    <property type="match status" value="1"/>
</dbReference>
<keyword evidence="20" id="KW-1185">Reference proteome</keyword>
<feature type="region of interest" description="Disordered" evidence="14">
    <location>
        <begin position="765"/>
        <end position="861"/>
    </location>
</feature>
<keyword evidence="5 13" id="KW-0863">Zinc-finger</keyword>
<dbReference type="InterPro" id="IPR013083">
    <property type="entry name" value="Znf_RING/FYVE/PHD"/>
</dbReference>
<keyword evidence="10" id="KW-0804">Transcription</keyword>
<evidence type="ECO:0000259" key="15">
    <source>
        <dbReference type="PROSITE" id="PS50014"/>
    </source>
</evidence>
<sequence>MESTESEKIESVVKAAENDKINDLNNTEVIDSVNHEVNKNDVKKVDDKKMNDVNKNSDSDAQCCAKINNTESLDKLNERSTDVVNKDGCDLVDDERADEPIDDSKEHDEAEAEENTKKDENLEVDQNKDIEDEKDEEEKIVKKKTEVEKKKQVAENTEIDDKKTEVEKKTGANENIVIDDEPEEKDKSTSSDSRALSDVSMSNDDGKGESMVVTEEDKGKLSTDEVPKKVDGELRKPKIHPKITNNRDIYCWRCHRDGVEANCRACPRAWHRKCIGGTPPTTDNWICGECASILQAENASTRSPTMAHITVDQLCLVLKYVIGCMKHLLGSEPFWNAVDLKEVPNYMDYVVKPMDLSLLETNVDAKLYGSTDAFMADAKWIQHNCIVFNTCKNSGGEYTDSSKLTNAAKLIIKIARQEVSEYEACPDCYSRGRNIPRANPSWFVEACSKPHPLIWAKLKGFPFWPAKALPRINALGHVDVRFFGAHDRAWIAPKDIYLFSKEPPTSLPKKKRYEMIDCLKEISRHTKKLEMAFGPFTYAPNRTLYNPHDENQIKLLLPQYDPTCFYDLTLINQTLPIQQQSSLSSGEDSSPRKSSVSVSERLSEKEVSSSTPVKDIVPMTKKKGGRKRKLSDDPNQVDGKKVAKTRGGRKKFSENKGNDGIEKTQESENLPAQEDTPPTTEVVEPAAPAVNKNNTVPESRVKSRKWLSKKFMPPEKHFYKVRATRLGTKEYYDKPNNLRKTNSSINTHGREGRAAIVRPYKHRAAKLQNSEQDKTTGPTTRSNVEEVQDKKRNLSDESSALNRSETSPSKYSSSSVDSIRPDVSMETTNNLLDNSLNLVPGKRQSKAKKSFPNKPPQIPTRSFLRPLLANNSSETDDKKIDIPVLNSNGMDYTLPPPEAGPVSTQLNRSASELVRQMARLMEEALKETARKTNNQEEAGKFIFELEIERMKWEHQQHLAEIKHNTDRTLREMRASLEVERLRAVEEIRKETEDEKIRSIEETKTKQWCASCWQEALYYCCWNTSYCSPSCQQQHWKTHMSKCTQKPSQPNQQEPGMPTLIPSAQLNSSNVRGA</sequence>
<dbReference type="GO" id="GO:0005634">
    <property type="term" value="C:nucleus"/>
    <property type="evidence" value="ECO:0007669"/>
    <property type="project" value="UniProtKB-SubCell"/>
</dbReference>
<dbReference type="PROSITE" id="PS01360">
    <property type="entry name" value="ZF_MYND_1"/>
    <property type="match status" value="1"/>
</dbReference>
<dbReference type="PROSITE" id="PS50812">
    <property type="entry name" value="PWWP"/>
    <property type="match status" value="1"/>
</dbReference>
<dbReference type="InterPro" id="IPR011011">
    <property type="entry name" value="Znf_FYVE_PHD"/>
</dbReference>
<comment type="subcellular location">
    <subcellularLocation>
        <location evidence="2">Chromosome</location>
    </subcellularLocation>
    <subcellularLocation>
        <location evidence="1">Nucleus</location>
    </subcellularLocation>
</comment>
<keyword evidence="11" id="KW-0539">Nucleus</keyword>
<keyword evidence="4" id="KW-0479">Metal-binding</keyword>
<dbReference type="Gene3D" id="2.30.30.140">
    <property type="match status" value="1"/>
</dbReference>
<feature type="region of interest" description="Disordered" evidence="14">
    <location>
        <begin position="581"/>
        <end position="702"/>
    </location>
</feature>
<dbReference type="FunFam" id="6.10.140.2220:FF:000002">
    <property type="entry name" value="Protein kinase C-binding protein 1 isoform C"/>
    <property type="match status" value="1"/>
</dbReference>
<evidence type="ECO:0000256" key="1">
    <source>
        <dbReference type="ARBA" id="ARBA00004123"/>
    </source>
</evidence>
<feature type="compositionally biased region" description="Basic and acidic residues" evidence="14">
    <location>
        <begin position="651"/>
        <end position="666"/>
    </location>
</feature>
<feature type="compositionally biased region" description="Polar residues" evidence="14">
    <location>
        <begin position="738"/>
        <end position="747"/>
    </location>
</feature>
<feature type="compositionally biased region" description="Basic and acidic residues" evidence="14">
    <location>
        <begin position="40"/>
        <end position="58"/>
    </location>
</feature>
<evidence type="ECO:0000256" key="8">
    <source>
        <dbReference type="ARBA" id="ARBA00023015"/>
    </source>
</evidence>
<dbReference type="GO" id="GO:0140006">
    <property type="term" value="F:histone H3 reader activity"/>
    <property type="evidence" value="ECO:0007669"/>
    <property type="project" value="UniProtKB-ARBA"/>
</dbReference>
<dbReference type="SUPFAM" id="SSF144232">
    <property type="entry name" value="HIT/MYND zinc finger-like"/>
    <property type="match status" value="1"/>
</dbReference>
<dbReference type="InterPro" id="IPR002893">
    <property type="entry name" value="Znf_MYND"/>
</dbReference>
<evidence type="ECO:0000256" key="10">
    <source>
        <dbReference type="ARBA" id="ARBA00023163"/>
    </source>
</evidence>
<dbReference type="GO" id="GO:0008270">
    <property type="term" value="F:zinc ion binding"/>
    <property type="evidence" value="ECO:0007669"/>
    <property type="project" value="UniProtKB-KW"/>
</dbReference>
<feature type="region of interest" description="Disordered" evidence="14">
    <location>
        <begin position="40"/>
        <end position="60"/>
    </location>
</feature>
<dbReference type="InterPro" id="IPR036427">
    <property type="entry name" value="Bromodomain-like_sf"/>
</dbReference>
<dbReference type="PANTHER" id="PTHR46453:SF5">
    <property type="entry name" value="PROTEIN KINASE C-BINDING PROTEIN 1 ISOFORM X1"/>
    <property type="match status" value="1"/>
</dbReference>
<evidence type="ECO:0000259" key="16">
    <source>
        <dbReference type="PROSITE" id="PS50016"/>
    </source>
</evidence>
<dbReference type="InterPro" id="IPR000313">
    <property type="entry name" value="PWWP_dom"/>
</dbReference>
<keyword evidence="3" id="KW-0158">Chromosome</keyword>
<evidence type="ECO:0000313" key="20">
    <source>
        <dbReference type="Proteomes" id="UP000786811"/>
    </source>
</evidence>
<evidence type="ECO:0000256" key="5">
    <source>
        <dbReference type="ARBA" id="ARBA00022771"/>
    </source>
</evidence>
<evidence type="ECO:0000256" key="4">
    <source>
        <dbReference type="ARBA" id="ARBA00022723"/>
    </source>
</evidence>
<dbReference type="SUPFAM" id="SSF57903">
    <property type="entry name" value="FYVE/PHD zinc finger"/>
    <property type="match status" value="1"/>
</dbReference>
<feature type="domain" description="PHD-type" evidence="16">
    <location>
        <begin position="248"/>
        <end position="293"/>
    </location>
</feature>
<dbReference type="GO" id="GO:0003714">
    <property type="term" value="F:transcription corepressor activity"/>
    <property type="evidence" value="ECO:0007669"/>
    <property type="project" value="TreeGrafter"/>
</dbReference>
<dbReference type="SUPFAM" id="SSF63748">
    <property type="entry name" value="Tudor/PWWP/MBT"/>
    <property type="match status" value="1"/>
</dbReference>
<dbReference type="Gene3D" id="3.30.40.10">
    <property type="entry name" value="Zinc/RING finger domain, C3HC4 (zinc finger)"/>
    <property type="match status" value="1"/>
</dbReference>
<proteinExistence type="predicted"/>
<feature type="compositionally biased region" description="Low complexity" evidence="14">
    <location>
        <begin position="581"/>
        <end position="599"/>
    </location>
</feature>
<dbReference type="Pfam" id="PF00439">
    <property type="entry name" value="Bromodomain"/>
    <property type="match status" value="1"/>
</dbReference>
<feature type="compositionally biased region" description="Basic and acidic residues" evidence="14">
    <location>
        <begin position="783"/>
        <end position="795"/>
    </location>
</feature>
<keyword evidence="9 12" id="KW-0103">Bromodomain</keyword>
<feature type="region of interest" description="Disordered" evidence="14">
    <location>
        <begin position="732"/>
        <end position="753"/>
    </location>
</feature>
<dbReference type="PANTHER" id="PTHR46453">
    <property type="entry name" value="PROTEIN KINASE C-BINDING PROTEIN 1"/>
    <property type="match status" value="1"/>
</dbReference>
<keyword evidence="19" id="KW-0808">Transferase</keyword>
<feature type="compositionally biased region" description="Low complexity" evidence="14">
    <location>
        <begin position="804"/>
        <end position="818"/>
    </location>
</feature>
<feature type="compositionally biased region" description="Low complexity" evidence="14">
    <location>
        <begin position="829"/>
        <end position="838"/>
    </location>
</feature>
<keyword evidence="6" id="KW-0862">Zinc</keyword>
<feature type="domain" description="MYND-type" evidence="18">
    <location>
        <begin position="1008"/>
        <end position="1042"/>
    </location>
</feature>
<evidence type="ECO:0000259" key="18">
    <source>
        <dbReference type="PROSITE" id="PS50865"/>
    </source>
</evidence>
<evidence type="ECO:0000256" key="7">
    <source>
        <dbReference type="ARBA" id="ARBA00022853"/>
    </source>
</evidence>
<comment type="caution">
    <text evidence="19">The sequence shown here is derived from an EMBL/GenBank/DDBJ whole genome shotgun (WGS) entry which is preliminary data.</text>
</comment>
<keyword evidence="19" id="KW-0418">Kinase</keyword>
<dbReference type="PROSITE" id="PS50016">
    <property type="entry name" value="ZF_PHD_2"/>
    <property type="match status" value="1"/>
</dbReference>
<dbReference type="Proteomes" id="UP000786811">
    <property type="component" value="Unassembled WGS sequence"/>
</dbReference>
<dbReference type="GO" id="GO:0005694">
    <property type="term" value="C:chromosome"/>
    <property type="evidence" value="ECO:0007669"/>
    <property type="project" value="UniProtKB-SubCell"/>
</dbReference>
<dbReference type="OrthoDB" id="298344at2759"/>
<dbReference type="Gene3D" id="6.10.140.2220">
    <property type="match status" value="1"/>
</dbReference>
<protein>
    <submittedName>
        <fullName evidence="19">Similar to ZMYND8: Protein kinase C-binding protein 1 (Homo sapiens)</fullName>
    </submittedName>
</protein>
<feature type="region of interest" description="Disordered" evidence="14">
    <location>
        <begin position="1042"/>
        <end position="1073"/>
    </location>
</feature>
<evidence type="ECO:0000256" key="14">
    <source>
        <dbReference type="SAM" id="MobiDB-lite"/>
    </source>
</evidence>
<dbReference type="SUPFAM" id="SSF47370">
    <property type="entry name" value="Bromodomain"/>
    <property type="match status" value="1"/>
</dbReference>
<dbReference type="GO" id="GO:0016301">
    <property type="term" value="F:kinase activity"/>
    <property type="evidence" value="ECO:0007669"/>
    <property type="project" value="UniProtKB-KW"/>
</dbReference>
<dbReference type="InterPro" id="IPR001487">
    <property type="entry name" value="Bromodomain"/>
</dbReference>
<gene>
    <name evidence="19" type="ORF">HICCMSTLAB_LOCUS12623</name>
</gene>
<dbReference type="EMBL" id="CAJNRD030001124">
    <property type="protein sequence ID" value="CAG5107186.1"/>
    <property type="molecule type" value="Genomic_DNA"/>
</dbReference>
<feature type="compositionally biased region" description="Basic and acidic residues" evidence="14">
    <location>
        <begin position="215"/>
        <end position="224"/>
    </location>
</feature>
<dbReference type="CDD" id="cd15538">
    <property type="entry name" value="PHD_PRKCBP1"/>
    <property type="match status" value="1"/>
</dbReference>